<name>A0A6J1FZR5_CUCMO</name>
<evidence type="ECO:0000256" key="4">
    <source>
        <dbReference type="ARBA" id="ARBA00023125"/>
    </source>
</evidence>
<dbReference type="Proteomes" id="UP000504609">
    <property type="component" value="Unplaced"/>
</dbReference>
<dbReference type="PANTHER" id="PTHR46373:SF20">
    <property type="entry name" value="PROTEIN RKD1"/>
    <property type="match status" value="1"/>
</dbReference>
<dbReference type="AlphaFoldDB" id="A0A6J1FZR5"/>
<proteinExistence type="predicted"/>
<keyword evidence="4" id="KW-0238">DNA-binding</keyword>
<dbReference type="GO" id="GO:0003677">
    <property type="term" value="F:DNA binding"/>
    <property type="evidence" value="ECO:0007669"/>
    <property type="project" value="UniProtKB-KW"/>
</dbReference>
<evidence type="ECO:0000256" key="5">
    <source>
        <dbReference type="ARBA" id="ARBA00023163"/>
    </source>
</evidence>
<keyword evidence="2" id="KW-0805">Transcription regulation</keyword>
<keyword evidence="6" id="KW-0539">Nucleus</keyword>
<evidence type="ECO:0000313" key="9">
    <source>
        <dbReference type="RefSeq" id="XP_022945007.1"/>
    </source>
</evidence>
<dbReference type="GO" id="GO:0003700">
    <property type="term" value="F:DNA-binding transcription factor activity"/>
    <property type="evidence" value="ECO:0007669"/>
    <property type="project" value="InterPro"/>
</dbReference>
<evidence type="ECO:0000256" key="1">
    <source>
        <dbReference type="ARBA" id="ARBA00004049"/>
    </source>
</evidence>
<dbReference type="InterPro" id="IPR044607">
    <property type="entry name" value="RKD-like"/>
</dbReference>
<evidence type="ECO:0000256" key="6">
    <source>
        <dbReference type="ARBA" id="ARBA00023242"/>
    </source>
</evidence>
<evidence type="ECO:0000256" key="2">
    <source>
        <dbReference type="ARBA" id="ARBA00023015"/>
    </source>
</evidence>
<keyword evidence="8" id="KW-1185">Reference proteome</keyword>
<evidence type="ECO:0000259" key="7">
    <source>
        <dbReference type="PROSITE" id="PS51519"/>
    </source>
</evidence>
<dbReference type="GeneID" id="111449372"/>
<evidence type="ECO:0000256" key="3">
    <source>
        <dbReference type="ARBA" id="ARBA00023054"/>
    </source>
</evidence>
<dbReference type="RefSeq" id="XP_022945007.1">
    <property type="nucleotide sequence ID" value="XM_023089239.1"/>
</dbReference>
<keyword evidence="5" id="KW-0804">Transcription</keyword>
<dbReference type="PANTHER" id="PTHR46373">
    <property type="entry name" value="PROTEIN RKD4"/>
    <property type="match status" value="1"/>
</dbReference>
<evidence type="ECO:0000313" key="8">
    <source>
        <dbReference type="Proteomes" id="UP000504609"/>
    </source>
</evidence>
<dbReference type="InterPro" id="IPR003035">
    <property type="entry name" value="RWP-RK_dom"/>
</dbReference>
<reference evidence="9" key="1">
    <citation type="submission" date="2025-08" db="UniProtKB">
        <authorList>
            <consortium name="RefSeq"/>
        </authorList>
    </citation>
    <scope>IDENTIFICATION</scope>
    <source>
        <tissue evidence="9">Young leaves</tissue>
    </source>
</reference>
<gene>
    <name evidence="9" type="primary">LOC111449372</name>
</gene>
<sequence>MEPSAKLHPHDFDFEWPYHQHLFPFDHEALELPPLDVDASFDFNSLSLPFHWDDISELEAEILWLDKHMIPVTPLNDEDMLAVDETKAERMVKLKDNDGTSRELQEETRVIETGLSSCKENEEEEECERRMRLIMRNGRRKSKVLGLDEIQKHFDIPITEAAKAMNVGLTVLKRRCRELHIMRWPHRKLKSLNSLITNVQEMGLTNEIKGLEEHKRLVEELPDTDLTHRTRRLRQACFKANYKKKRRSNVAALR</sequence>
<comment type="function">
    <text evidence="1">Putative transcription factor.</text>
</comment>
<feature type="domain" description="RWP-RK" evidence="7">
    <location>
        <begin position="130"/>
        <end position="214"/>
    </location>
</feature>
<organism evidence="8 9">
    <name type="scientific">Cucurbita moschata</name>
    <name type="common">Winter crookneck squash</name>
    <name type="synonym">Cucurbita pepo var. moschata</name>
    <dbReference type="NCBI Taxonomy" id="3662"/>
    <lineage>
        <taxon>Eukaryota</taxon>
        <taxon>Viridiplantae</taxon>
        <taxon>Streptophyta</taxon>
        <taxon>Embryophyta</taxon>
        <taxon>Tracheophyta</taxon>
        <taxon>Spermatophyta</taxon>
        <taxon>Magnoliopsida</taxon>
        <taxon>eudicotyledons</taxon>
        <taxon>Gunneridae</taxon>
        <taxon>Pentapetalae</taxon>
        <taxon>rosids</taxon>
        <taxon>fabids</taxon>
        <taxon>Cucurbitales</taxon>
        <taxon>Cucurbitaceae</taxon>
        <taxon>Cucurbiteae</taxon>
        <taxon>Cucurbita</taxon>
    </lineage>
</organism>
<dbReference type="KEGG" id="cmos:111449372"/>
<keyword evidence="3" id="KW-0175">Coiled coil</keyword>
<dbReference type="Pfam" id="PF02042">
    <property type="entry name" value="RWP-RK"/>
    <property type="match status" value="1"/>
</dbReference>
<dbReference type="PROSITE" id="PS51519">
    <property type="entry name" value="RWP_RK"/>
    <property type="match status" value="1"/>
</dbReference>
<protein>
    <submittedName>
        <fullName evidence="9">Protein RKD2</fullName>
    </submittedName>
</protein>
<accession>A0A6J1FZR5</accession>